<reference evidence="1 2" key="1">
    <citation type="submission" date="2023-03" db="EMBL/GenBank/DDBJ databases">
        <title>Paludisphaera mucosa sp. nov. a novel planctomycete from northern fen.</title>
        <authorList>
            <person name="Ivanova A."/>
        </authorList>
    </citation>
    <scope>NUCLEOTIDE SEQUENCE [LARGE SCALE GENOMIC DNA]</scope>
    <source>
        <strain evidence="1 2">Pla2</strain>
    </source>
</reference>
<comment type="caution">
    <text evidence="1">The sequence shown here is derived from an EMBL/GenBank/DDBJ whole genome shotgun (WGS) entry which is preliminary data.</text>
</comment>
<name>A0ABT6FJJ0_9BACT</name>
<protein>
    <submittedName>
        <fullName evidence="1">Uncharacterized protein</fullName>
    </submittedName>
</protein>
<dbReference type="RefSeq" id="WP_277864018.1">
    <property type="nucleotide sequence ID" value="NZ_JARRAG010000002.1"/>
</dbReference>
<sequence length="111" mass="11684">MSTIYELRADRDAAIFAVPYRAMKRRRPARIPDGAIVESVPPDQLAEAPPVLPGLFEVARSGEPATIHHVNLGLVAGYLRLAGVFFLPGGEVAAVYGAKAVPIGAPLPASL</sequence>
<organism evidence="1 2">
    <name type="scientific">Paludisphaera mucosa</name>
    <dbReference type="NCBI Taxonomy" id="3030827"/>
    <lineage>
        <taxon>Bacteria</taxon>
        <taxon>Pseudomonadati</taxon>
        <taxon>Planctomycetota</taxon>
        <taxon>Planctomycetia</taxon>
        <taxon>Isosphaerales</taxon>
        <taxon>Isosphaeraceae</taxon>
        <taxon>Paludisphaera</taxon>
    </lineage>
</organism>
<dbReference type="EMBL" id="JARRAG010000002">
    <property type="protein sequence ID" value="MDG3007746.1"/>
    <property type="molecule type" value="Genomic_DNA"/>
</dbReference>
<accession>A0ABT6FJJ0</accession>
<evidence type="ECO:0000313" key="2">
    <source>
        <dbReference type="Proteomes" id="UP001216907"/>
    </source>
</evidence>
<dbReference type="Proteomes" id="UP001216907">
    <property type="component" value="Unassembled WGS sequence"/>
</dbReference>
<gene>
    <name evidence="1" type="ORF">PZE19_28625</name>
</gene>
<proteinExistence type="predicted"/>
<evidence type="ECO:0000313" key="1">
    <source>
        <dbReference type="EMBL" id="MDG3007746.1"/>
    </source>
</evidence>
<keyword evidence="2" id="KW-1185">Reference proteome</keyword>